<keyword evidence="7" id="KW-0663">Pyridoxal phosphate</keyword>
<evidence type="ECO:0000256" key="4">
    <source>
        <dbReference type="ARBA" id="ARBA00011738"/>
    </source>
</evidence>
<keyword evidence="8" id="KW-0784">Thiamine biosynthesis</keyword>
<reference evidence="15" key="1">
    <citation type="journal article" date="2019" name="Int. J. Syst. Evol. Microbiol.">
        <title>The Global Catalogue of Microorganisms (GCM) 10K type strain sequencing project: providing services to taxonomists for standard genome sequencing and annotation.</title>
        <authorList>
            <consortium name="The Broad Institute Genomics Platform"/>
            <consortium name="The Broad Institute Genome Sequencing Center for Infectious Disease"/>
            <person name="Wu L."/>
            <person name="Ma J."/>
        </authorList>
    </citation>
    <scope>NUCLEOTIDE SEQUENCE [LARGE SCALE GENOMIC DNA]</scope>
    <source>
        <strain evidence="15">TISTR 1514</strain>
    </source>
</reference>
<name>A0ABW5UZS2_9MICO</name>
<evidence type="ECO:0000259" key="13">
    <source>
        <dbReference type="Pfam" id="PF09084"/>
    </source>
</evidence>
<evidence type="ECO:0000256" key="2">
    <source>
        <dbReference type="ARBA" id="ARBA00004948"/>
    </source>
</evidence>
<dbReference type="EMBL" id="JBHUNE010000007">
    <property type="protein sequence ID" value="MFD2758676.1"/>
    <property type="molecule type" value="Genomic_DNA"/>
</dbReference>
<dbReference type="RefSeq" id="WP_051082895.1">
    <property type="nucleotide sequence ID" value="NZ_JBHUNE010000007.1"/>
</dbReference>
<evidence type="ECO:0000256" key="12">
    <source>
        <dbReference type="SAM" id="SignalP"/>
    </source>
</evidence>
<evidence type="ECO:0000313" key="14">
    <source>
        <dbReference type="EMBL" id="MFD2758676.1"/>
    </source>
</evidence>
<feature type="domain" description="SsuA/THI5-like" evidence="13">
    <location>
        <begin position="56"/>
        <end position="268"/>
    </location>
</feature>
<comment type="function">
    <text evidence="1">Responsible for the formation of the pyrimidine heterocycle in the thiamine biosynthesis pathway. Catalyzes the formation of hydroxymethylpyrimidine phosphate (HMP-P) from histidine and pyridoxal phosphate (PLP). The protein uses PLP and the active site histidine to form HMP-P, generating an inactive enzyme. The enzyme can only undergo a single turnover, which suggests it is a suicide enzyme.</text>
</comment>
<evidence type="ECO:0000256" key="11">
    <source>
        <dbReference type="ARBA" id="ARBA00048179"/>
    </source>
</evidence>
<keyword evidence="15" id="KW-1185">Reference proteome</keyword>
<proteinExistence type="inferred from homology"/>
<evidence type="ECO:0000256" key="1">
    <source>
        <dbReference type="ARBA" id="ARBA00003469"/>
    </source>
</evidence>
<evidence type="ECO:0000256" key="7">
    <source>
        <dbReference type="ARBA" id="ARBA00022898"/>
    </source>
</evidence>
<keyword evidence="9" id="KW-0408">Iron</keyword>
<evidence type="ECO:0000256" key="9">
    <source>
        <dbReference type="ARBA" id="ARBA00023004"/>
    </source>
</evidence>
<dbReference type="InterPro" id="IPR015168">
    <property type="entry name" value="SsuA/THI5"/>
</dbReference>
<keyword evidence="6" id="KW-0479">Metal-binding</keyword>
<dbReference type="Gene3D" id="3.40.190.10">
    <property type="entry name" value="Periplasmic binding protein-like II"/>
    <property type="match status" value="2"/>
</dbReference>
<evidence type="ECO:0000256" key="8">
    <source>
        <dbReference type="ARBA" id="ARBA00022977"/>
    </source>
</evidence>
<comment type="similarity">
    <text evidence="3">Belongs to the NMT1/THI5 family.</text>
</comment>
<dbReference type="PANTHER" id="PTHR31528">
    <property type="entry name" value="4-AMINO-5-HYDROXYMETHYL-2-METHYLPYRIMIDINE PHOSPHATE SYNTHASE THI11-RELATED"/>
    <property type="match status" value="1"/>
</dbReference>
<keyword evidence="12" id="KW-0732">Signal</keyword>
<feature type="chain" id="PRO_5047227484" description="Thiamine pyrimidine synthase" evidence="12">
    <location>
        <begin position="35"/>
        <end position="351"/>
    </location>
</feature>
<comment type="subunit">
    <text evidence="4">Homodimer.</text>
</comment>
<accession>A0ABW5UZS2</accession>
<dbReference type="InterPro" id="IPR027939">
    <property type="entry name" value="NMT1/THI5"/>
</dbReference>
<organism evidence="14 15">
    <name type="scientific">Gulosibacter faecalis</name>
    <dbReference type="NCBI Taxonomy" id="272240"/>
    <lineage>
        <taxon>Bacteria</taxon>
        <taxon>Bacillati</taxon>
        <taxon>Actinomycetota</taxon>
        <taxon>Actinomycetes</taxon>
        <taxon>Micrococcales</taxon>
        <taxon>Microbacteriaceae</taxon>
        <taxon>Gulosibacter</taxon>
    </lineage>
</organism>
<feature type="signal peptide" evidence="12">
    <location>
        <begin position="1"/>
        <end position="34"/>
    </location>
</feature>
<dbReference type="SUPFAM" id="SSF53850">
    <property type="entry name" value="Periplasmic binding protein-like II"/>
    <property type="match status" value="1"/>
</dbReference>
<dbReference type="Proteomes" id="UP001597492">
    <property type="component" value="Unassembled WGS sequence"/>
</dbReference>
<evidence type="ECO:0000256" key="5">
    <source>
        <dbReference type="ARBA" id="ARBA00022679"/>
    </source>
</evidence>
<comment type="caution">
    <text evidence="14">The sequence shown here is derived from an EMBL/GenBank/DDBJ whole genome shotgun (WGS) entry which is preliminary data.</text>
</comment>
<dbReference type="Pfam" id="PF09084">
    <property type="entry name" value="NMT1"/>
    <property type="match status" value="1"/>
</dbReference>
<comment type="catalytic activity">
    <reaction evidence="11">
        <text>N(6)-(pyridoxal phosphate)-L-lysyl-[4-amino-5-hydroxymethyl-2-methylpyrimidine phosphate synthase] + L-histidyl-[4-amino-5-hydroxymethyl-2-methylpyrimidine phosphate synthase] + 2 Fe(3+) + 4 H2O = L-lysyl-[4-amino-5-hydroxymethyl-2-methylpyrimidine phosphate synthase] + (2S)-2-amino-5-hydroxy-4-oxopentanoyl-[4-amino-5-hydroxymethyl-2-methylpyrimidine phosphate synthase] + 4-amino-2-methyl-5-(phosphooxymethyl)pyrimidine + 3-oxopropanoate + 2 Fe(2+) + 2 H(+)</text>
        <dbReference type="Rhea" id="RHEA:65756"/>
        <dbReference type="Rhea" id="RHEA-COMP:16892"/>
        <dbReference type="Rhea" id="RHEA-COMP:16893"/>
        <dbReference type="Rhea" id="RHEA-COMP:16894"/>
        <dbReference type="Rhea" id="RHEA-COMP:16895"/>
        <dbReference type="ChEBI" id="CHEBI:15377"/>
        <dbReference type="ChEBI" id="CHEBI:15378"/>
        <dbReference type="ChEBI" id="CHEBI:29033"/>
        <dbReference type="ChEBI" id="CHEBI:29034"/>
        <dbReference type="ChEBI" id="CHEBI:29969"/>
        <dbReference type="ChEBI" id="CHEBI:29979"/>
        <dbReference type="ChEBI" id="CHEBI:33190"/>
        <dbReference type="ChEBI" id="CHEBI:58354"/>
        <dbReference type="ChEBI" id="CHEBI:143915"/>
        <dbReference type="ChEBI" id="CHEBI:157692"/>
    </reaction>
    <physiologicalReaction direction="left-to-right" evidence="11">
        <dbReference type="Rhea" id="RHEA:65757"/>
    </physiologicalReaction>
</comment>
<evidence type="ECO:0000256" key="10">
    <source>
        <dbReference type="ARBA" id="ARBA00033171"/>
    </source>
</evidence>
<comment type="pathway">
    <text evidence="2">Cofactor biosynthesis; thiamine diphosphate biosynthesis.</text>
</comment>
<evidence type="ECO:0000313" key="15">
    <source>
        <dbReference type="Proteomes" id="UP001597492"/>
    </source>
</evidence>
<keyword evidence="5" id="KW-0808">Transferase</keyword>
<dbReference type="PANTHER" id="PTHR31528:SF1">
    <property type="entry name" value="4-AMINO-5-HYDROXYMETHYL-2-METHYLPYRIMIDINE PHOSPHATE SYNTHASE THI11-RELATED"/>
    <property type="match status" value="1"/>
</dbReference>
<sequence>MTTASTHNPAARRRWRRLGASVLAAASLALTACAAGPADSADGLTTVRFALDWTPNTNHTGLYVAIERGYFADAGINVEIVPYNSSSPGVLVDSGQADFGIGFQESTSVAMAAGADLVSVLAVEQTWTTNISVLADRDDIQSPADLDGLTYGGFGSATENAKMRAIIQAAGGKGEFDTVVLDTSAYEALYSGEVDFTVPFVAWEGLDAAHRGIDLKGFAPTDYGFPDNYQVIVIGNGGWLDEHPDLAAGFTQALAHGYEDSIADPAAAAEILQEQNADVLTDLDFLVESQELLASDYMLDEHGEFGGQTLEQWTELGEFLLDEGLLVDANGDPITEAPDWSEFFTNAYLDD</sequence>
<evidence type="ECO:0000256" key="6">
    <source>
        <dbReference type="ARBA" id="ARBA00022723"/>
    </source>
</evidence>
<evidence type="ECO:0000256" key="3">
    <source>
        <dbReference type="ARBA" id="ARBA00009406"/>
    </source>
</evidence>
<protein>
    <recommendedName>
        <fullName evidence="10">Thiamine pyrimidine synthase</fullName>
    </recommendedName>
</protein>
<gene>
    <name evidence="14" type="ORF">ACFSW7_09855</name>
</gene>